<feature type="signal peptide" evidence="6">
    <location>
        <begin position="1"/>
        <end position="16"/>
    </location>
</feature>
<evidence type="ECO:0000313" key="10">
    <source>
        <dbReference type="EMBL" id="KAF2680798.1"/>
    </source>
</evidence>
<sequence>MHCILLLAAFINLAWAKTVTYDFEIGWVTAAPDGFSRPVIGINGQWPIPIIEANVGDTIVVKTRNSLRNETTSLHFHGMAQMGTVVNDGPVGVTQCPMEPGASYTYTFKACPAGTHWYHSHDKGQYPDGLRGKMIIHDPEWENSLNVTQQIPVSMSDWYHDQMPYLLDLYMGVNNTNGDIPPPNSFLFNDTTSPLAFNFHPGKRYLLRIVNMAALTCGQFHIEGHVLSIVAVDGVHVQAKDADTILVCAGQRYDAIVTGKSNPSTSEQFIAKMTTDMLTRPVPADTKLTVIGSATYLRINGLPITLNPSITRLLRPNWVPTAGVLDDTTLVPLDNQPLLRGVTKQITFRTNQSYYEGIGTRISVGAQPWVAPKVPSLYSALSTGRNAFFLSTYGPGVVPEILKNNDIVQIYMENPQPWPHPMHLHGHAFQVAGRGTGVWTGTEASLNPVPMKRDTVVIPPMGYLVLRFKADNPGVWFFHCHIDFHVVGGMNAVFIEAPDVLQRQSLTVPPSGIRLCKSAGQPPLGNCAGKTGLLSAAEAEEQCNTIFNMEPTPGKYGANDVYPR</sequence>
<dbReference type="InterPro" id="IPR001117">
    <property type="entry name" value="Cu-oxidase_2nd"/>
</dbReference>
<dbReference type="GO" id="GO:0010106">
    <property type="term" value="P:cellular response to iron ion starvation"/>
    <property type="evidence" value="ECO:0007669"/>
    <property type="project" value="TreeGrafter"/>
</dbReference>
<evidence type="ECO:0000256" key="1">
    <source>
        <dbReference type="ARBA" id="ARBA00010609"/>
    </source>
</evidence>
<dbReference type="EMBL" id="MU005594">
    <property type="protein sequence ID" value="KAF2680798.1"/>
    <property type="molecule type" value="Genomic_DNA"/>
</dbReference>
<dbReference type="GO" id="GO:0004322">
    <property type="term" value="F:ferroxidase activity"/>
    <property type="evidence" value="ECO:0007669"/>
    <property type="project" value="TreeGrafter"/>
</dbReference>
<dbReference type="GO" id="GO:0033215">
    <property type="term" value="P:reductive iron assimilation"/>
    <property type="evidence" value="ECO:0007669"/>
    <property type="project" value="TreeGrafter"/>
</dbReference>
<dbReference type="Pfam" id="PF00394">
    <property type="entry name" value="Cu-oxidase"/>
    <property type="match status" value="1"/>
</dbReference>
<protein>
    <submittedName>
        <fullName evidence="10">Multicopper oxidase</fullName>
    </submittedName>
</protein>
<dbReference type="InterPro" id="IPR045087">
    <property type="entry name" value="Cu-oxidase_fam"/>
</dbReference>
<feature type="domain" description="Plastocyanin-like" evidence="8">
    <location>
        <begin position="370"/>
        <end position="499"/>
    </location>
</feature>
<evidence type="ECO:0000256" key="2">
    <source>
        <dbReference type="ARBA" id="ARBA00022723"/>
    </source>
</evidence>
<dbReference type="Pfam" id="PF07732">
    <property type="entry name" value="Cu-oxidase_3"/>
    <property type="match status" value="1"/>
</dbReference>
<keyword evidence="5" id="KW-0186">Copper</keyword>
<dbReference type="PROSITE" id="PS00079">
    <property type="entry name" value="MULTICOPPER_OXIDASE1"/>
    <property type="match status" value="1"/>
</dbReference>
<feature type="domain" description="Plastocyanin-like" evidence="7">
    <location>
        <begin position="151"/>
        <end position="262"/>
    </location>
</feature>
<dbReference type="InterPro" id="IPR011707">
    <property type="entry name" value="Cu-oxidase-like_N"/>
</dbReference>
<evidence type="ECO:0000256" key="6">
    <source>
        <dbReference type="SAM" id="SignalP"/>
    </source>
</evidence>
<keyword evidence="11" id="KW-1185">Reference proteome</keyword>
<evidence type="ECO:0000256" key="4">
    <source>
        <dbReference type="ARBA" id="ARBA00023002"/>
    </source>
</evidence>
<evidence type="ECO:0000259" key="8">
    <source>
        <dbReference type="Pfam" id="PF07731"/>
    </source>
</evidence>
<keyword evidence="3 6" id="KW-0732">Signal</keyword>
<dbReference type="InterPro" id="IPR044130">
    <property type="entry name" value="CuRO_2_Fet3-like"/>
</dbReference>
<dbReference type="Pfam" id="PF07731">
    <property type="entry name" value="Cu-oxidase_2"/>
    <property type="match status" value="1"/>
</dbReference>
<dbReference type="AlphaFoldDB" id="A0A6G1IRR7"/>
<organism evidence="10 11">
    <name type="scientific">Lentithecium fluviatile CBS 122367</name>
    <dbReference type="NCBI Taxonomy" id="1168545"/>
    <lineage>
        <taxon>Eukaryota</taxon>
        <taxon>Fungi</taxon>
        <taxon>Dikarya</taxon>
        <taxon>Ascomycota</taxon>
        <taxon>Pezizomycotina</taxon>
        <taxon>Dothideomycetes</taxon>
        <taxon>Pleosporomycetidae</taxon>
        <taxon>Pleosporales</taxon>
        <taxon>Massarineae</taxon>
        <taxon>Lentitheciaceae</taxon>
        <taxon>Lentithecium</taxon>
    </lineage>
</organism>
<evidence type="ECO:0000256" key="5">
    <source>
        <dbReference type="ARBA" id="ARBA00023008"/>
    </source>
</evidence>
<feature type="chain" id="PRO_5026171250" evidence="6">
    <location>
        <begin position="17"/>
        <end position="564"/>
    </location>
</feature>
<dbReference type="InterPro" id="IPR008972">
    <property type="entry name" value="Cupredoxin"/>
</dbReference>
<dbReference type="OrthoDB" id="2121828at2759"/>
<dbReference type="PANTHER" id="PTHR11709">
    <property type="entry name" value="MULTI-COPPER OXIDASE"/>
    <property type="match status" value="1"/>
</dbReference>
<dbReference type="GO" id="GO:0005507">
    <property type="term" value="F:copper ion binding"/>
    <property type="evidence" value="ECO:0007669"/>
    <property type="project" value="InterPro"/>
</dbReference>
<keyword evidence="4" id="KW-0560">Oxidoreductase</keyword>
<dbReference type="InterPro" id="IPR033138">
    <property type="entry name" value="Cu_oxidase_CS"/>
</dbReference>
<dbReference type="CDD" id="cd13877">
    <property type="entry name" value="CuRO_2_Fet3p_like"/>
    <property type="match status" value="1"/>
</dbReference>
<dbReference type="Gene3D" id="2.60.40.420">
    <property type="entry name" value="Cupredoxins - blue copper proteins"/>
    <property type="match status" value="3"/>
</dbReference>
<dbReference type="PANTHER" id="PTHR11709:SF361">
    <property type="entry name" value="IRON TRANSPORT MULTICOPPER OXIDASE FET3"/>
    <property type="match status" value="1"/>
</dbReference>
<comment type="similarity">
    <text evidence="1">Belongs to the multicopper oxidase family.</text>
</comment>
<reference evidence="10" key="1">
    <citation type="journal article" date="2020" name="Stud. Mycol.">
        <title>101 Dothideomycetes genomes: a test case for predicting lifestyles and emergence of pathogens.</title>
        <authorList>
            <person name="Haridas S."/>
            <person name="Albert R."/>
            <person name="Binder M."/>
            <person name="Bloem J."/>
            <person name="Labutti K."/>
            <person name="Salamov A."/>
            <person name="Andreopoulos B."/>
            <person name="Baker S."/>
            <person name="Barry K."/>
            <person name="Bills G."/>
            <person name="Bluhm B."/>
            <person name="Cannon C."/>
            <person name="Castanera R."/>
            <person name="Culley D."/>
            <person name="Daum C."/>
            <person name="Ezra D."/>
            <person name="Gonzalez J."/>
            <person name="Henrissat B."/>
            <person name="Kuo A."/>
            <person name="Liang C."/>
            <person name="Lipzen A."/>
            <person name="Lutzoni F."/>
            <person name="Magnuson J."/>
            <person name="Mondo S."/>
            <person name="Nolan M."/>
            <person name="Ohm R."/>
            <person name="Pangilinan J."/>
            <person name="Park H.-J."/>
            <person name="Ramirez L."/>
            <person name="Alfaro M."/>
            <person name="Sun H."/>
            <person name="Tritt A."/>
            <person name="Yoshinaga Y."/>
            <person name="Zwiers L.-H."/>
            <person name="Turgeon B."/>
            <person name="Goodwin S."/>
            <person name="Spatafora J."/>
            <person name="Crous P."/>
            <person name="Grigoriev I."/>
        </authorList>
    </citation>
    <scope>NUCLEOTIDE SEQUENCE</scope>
    <source>
        <strain evidence="10">CBS 122367</strain>
    </source>
</reference>
<evidence type="ECO:0000313" key="11">
    <source>
        <dbReference type="Proteomes" id="UP000799291"/>
    </source>
</evidence>
<feature type="domain" description="Plastocyanin-like" evidence="9">
    <location>
        <begin position="25"/>
        <end position="140"/>
    </location>
</feature>
<dbReference type="SUPFAM" id="SSF49503">
    <property type="entry name" value="Cupredoxins"/>
    <property type="match status" value="3"/>
</dbReference>
<dbReference type="PROSITE" id="PS00080">
    <property type="entry name" value="MULTICOPPER_OXIDASE2"/>
    <property type="match status" value="1"/>
</dbReference>
<name>A0A6G1IRR7_9PLEO</name>
<proteinExistence type="inferred from homology"/>
<keyword evidence="2" id="KW-0479">Metal-binding</keyword>
<evidence type="ECO:0000259" key="9">
    <source>
        <dbReference type="Pfam" id="PF07732"/>
    </source>
</evidence>
<evidence type="ECO:0000259" key="7">
    <source>
        <dbReference type="Pfam" id="PF00394"/>
    </source>
</evidence>
<dbReference type="InterPro" id="IPR002355">
    <property type="entry name" value="Cu_oxidase_Cu_BS"/>
</dbReference>
<accession>A0A6G1IRR7</accession>
<gene>
    <name evidence="10" type="ORF">K458DRAFT_372815</name>
</gene>
<dbReference type="Proteomes" id="UP000799291">
    <property type="component" value="Unassembled WGS sequence"/>
</dbReference>
<dbReference type="GO" id="GO:0033573">
    <property type="term" value="C:high-affinity iron permease complex"/>
    <property type="evidence" value="ECO:0007669"/>
    <property type="project" value="TreeGrafter"/>
</dbReference>
<evidence type="ECO:0000256" key="3">
    <source>
        <dbReference type="ARBA" id="ARBA00022729"/>
    </source>
</evidence>
<dbReference type="InterPro" id="IPR011706">
    <property type="entry name" value="Cu-oxidase_C"/>
</dbReference>